<feature type="region of interest" description="Disordered" evidence="1">
    <location>
        <begin position="121"/>
        <end position="145"/>
    </location>
</feature>
<keyword evidence="2" id="KW-0472">Membrane</keyword>
<dbReference type="Proteomes" id="UP000048948">
    <property type="component" value="Unassembled WGS sequence"/>
</dbReference>
<protein>
    <submittedName>
        <fullName evidence="2">Transmembrane alanine and glycine rich protein</fullName>
    </submittedName>
</protein>
<dbReference type="AlphaFoldDB" id="A0A655AIC9"/>
<sequence length="203" mass="20965">MAPDAGSTPRVSWPRGAGAAVGDAEHLPGEEGYGSDLLSGPSNVGVEEEDTDAVDTTPTPVVSQADLSEVGPDLIVPERVVPETFVPQAFVPEAVAPEAVPPDVHAADLADTGLPAAAVSAAEDRGGRHAAAEPPEPPSAGVRPAIHLPLEDPYQMPNGYPVKASVSFGLYYPPGSALYHDTLAELWFASEEVAQVNGFIRAD</sequence>
<proteinExistence type="predicted"/>
<reference evidence="2 3" key="1">
    <citation type="submission" date="2015-03" db="EMBL/GenBank/DDBJ databases">
        <authorList>
            <consortium name="Pathogen Informatics"/>
        </authorList>
    </citation>
    <scope>NUCLEOTIDE SEQUENCE [LARGE SCALE GENOMIC DNA]</scope>
    <source>
        <strain evidence="2 3">Bir 172</strain>
    </source>
</reference>
<evidence type="ECO:0000313" key="3">
    <source>
        <dbReference type="Proteomes" id="UP000048948"/>
    </source>
</evidence>
<evidence type="ECO:0000256" key="1">
    <source>
        <dbReference type="SAM" id="MobiDB-lite"/>
    </source>
</evidence>
<dbReference type="EMBL" id="CNGE01000798">
    <property type="protein sequence ID" value="CKT36034.1"/>
    <property type="molecule type" value="Genomic_DNA"/>
</dbReference>
<feature type="compositionally biased region" description="Basic and acidic residues" evidence="1">
    <location>
        <begin position="122"/>
        <end position="131"/>
    </location>
</feature>
<feature type="region of interest" description="Disordered" evidence="1">
    <location>
        <begin position="1"/>
        <end position="66"/>
    </location>
</feature>
<gene>
    <name evidence="2" type="ORF">ERS027646_03417</name>
</gene>
<accession>A0A655AIC9</accession>
<keyword evidence="2" id="KW-0812">Transmembrane</keyword>
<organism evidence="2 3">
    <name type="scientific">Mycobacterium tuberculosis</name>
    <dbReference type="NCBI Taxonomy" id="1773"/>
    <lineage>
        <taxon>Bacteria</taxon>
        <taxon>Bacillati</taxon>
        <taxon>Actinomycetota</taxon>
        <taxon>Actinomycetes</taxon>
        <taxon>Mycobacteriales</taxon>
        <taxon>Mycobacteriaceae</taxon>
        <taxon>Mycobacterium</taxon>
        <taxon>Mycobacterium tuberculosis complex</taxon>
    </lineage>
</organism>
<evidence type="ECO:0000313" key="2">
    <source>
        <dbReference type="EMBL" id="CKT36034.1"/>
    </source>
</evidence>
<name>A0A655AIC9_MYCTX</name>